<comment type="caution">
    <text evidence="3">The sequence shown here is derived from an EMBL/GenBank/DDBJ whole genome shotgun (WGS) entry which is preliminary data.</text>
</comment>
<feature type="region of interest" description="Disordered" evidence="1">
    <location>
        <begin position="122"/>
        <end position="187"/>
    </location>
</feature>
<dbReference type="VEuPathDB" id="TriTrypDB:TCDM_13107"/>
<proteinExistence type="predicted"/>
<dbReference type="AlphaFoldDB" id="V5A3R3"/>
<name>V5A3R3_TRYCR</name>
<dbReference type="Proteomes" id="UP000017861">
    <property type="component" value="Unassembled WGS sequence"/>
</dbReference>
<feature type="signal peptide" evidence="2">
    <location>
        <begin position="1"/>
        <end position="23"/>
    </location>
</feature>
<reference evidence="3 4" key="1">
    <citation type="journal article" date="2014" name="Genome Announc.">
        <title>Trypanosoma cruzi Clone Dm28c Draft Genome Sequence.</title>
        <authorList>
            <person name="Grisard E.C."/>
            <person name="Teixeira S.M."/>
            <person name="de Almeida L.G."/>
            <person name="Stoco P.H."/>
            <person name="Gerber A.L."/>
            <person name="Talavera-Lopez C."/>
            <person name="Lima O.C."/>
            <person name="Andersson B."/>
            <person name="de Vasconcelos A.T."/>
        </authorList>
    </citation>
    <scope>NUCLEOTIDE SEQUENCE [LARGE SCALE GENOMIC DNA]</scope>
    <source>
        <strain evidence="3 4">Dm28c</strain>
    </source>
</reference>
<keyword evidence="2" id="KW-0732">Signal</keyword>
<accession>V5A3R3</accession>
<evidence type="ECO:0000256" key="2">
    <source>
        <dbReference type="SAM" id="SignalP"/>
    </source>
</evidence>
<evidence type="ECO:0000256" key="1">
    <source>
        <dbReference type="SAM" id="MobiDB-lite"/>
    </source>
</evidence>
<gene>
    <name evidence="3" type="ORF">TCDM_13107</name>
</gene>
<dbReference type="EMBL" id="AYLP01000844">
    <property type="protein sequence ID" value="ESS55420.1"/>
    <property type="molecule type" value="Genomic_DNA"/>
</dbReference>
<evidence type="ECO:0000313" key="4">
    <source>
        <dbReference type="Proteomes" id="UP000017861"/>
    </source>
</evidence>
<protein>
    <submittedName>
        <fullName evidence="3">90 kDa surface protein</fullName>
    </submittedName>
</protein>
<sequence length="214" mass="22585">MMRRVFCVVLALTLLCCCSCVFAVEGGEEQEPQVTQLNAECTGDGNVVRWQLPGKSLWYNCTDAAADFGKMICDMGAGKCAPKDVATSTEGNAEDGVFEFKDNYFTPSRVKGWWERNVEKPATVASGTSKPLEAGTLGPQEHKAPGDTSTTDPESPPDPELQEENAAAPPTQLSQTGGDGGAAGGTEEDACFHGTRLHALPLLLLAVLAYGTLG</sequence>
<organism evidence="3 4">
    <name type="scientific">Trypanosoma cruzi Dm28c</name>
    <dbReference type="NCBI Taxonomy" id="1416333"/>
    <lineage>
        <taxon>Eukaryota</taxon>
        <taxon>Discoba</taxon>
        <taxon>Euglenozoa</taxon>
        <taxon>Kinetoplastea</taxon>
        <taxon>Metakinetoplastina</taxon>
        <taxon>Trypanosomatida</taxon>
        <taxon>Trypanosomatidae</taxon>
        <taxon>Trypanosoma</taxon>
        <taxon>Schizotrypanum</taxon>
    </lineage>
</organism>
<dbReference type="OrthoDB" id="10482789at2759"/>
<feature type="chain" id="PRO_5004730627" evidence="2">
    <location>
        <begin position="24"/>
        <end position="214"/>
    </location>
</feature>
<evidence type="ECO:0000313" key="3">
    <source>
        <dbReference type="EMBL" id="ESS55420.1"/>
    </source>
</evidence>